<evidence type="ECO:0000313" key="5">
    <source>
        <dbReference type="EMBL" id="RFU29195.1"/>
    </source>
</evidence>
<dbReference type="PANTHER" id="PTHR40463:SF1">
    <property type="entry name" value="PH-RESPONSE REGULATOR PROTEIN PALC"/>
    <property type="match status" value="1"/>
</dbReference>
<dbReference type="InterPro" id="IPR004328">
    <property type="entry name" value="BRO1_dom"/>
</dbReference>
<dbReference type="AlphaFoldDB" id="A0A3E2H713"/>
<dbReference type="EMBL" id="NCSJ02000136">
    <property type="protein sequence ID" value="RFU29195.1"/>
    <property type="molecule type" value="Genomic_DNA"/>
</dbReference>
<protein>
    <recommendedName>
        <fullName evidence="2">pH-response regulator protein palC</fullName>
    </recommendedName>
</protein>
<evidence type="ECO:0000256" key="3">
    <source>
        <dbReference type="SAM" id="MobiDB-lite"/>
    </source>
</evidence>
<dbReference type="FunFam" id="1.25.40.280:FF:000005">
    <property type="entry name" value="pH-response regulator protein palC"/>
    <property type="match status" value="1"/>
</dbReference>
<dbReference type="Gene3D" id="1.25.40.280">
    <property type="entry name" value="alix/aip1 like domains"/>
    <property type="match status" value="1"/>
</dbReference>
<dbReference type="PROSITE" id="PS51180">
    <property type="entry name" value="BRO1"/>
    <property type="match status" value="1"/>
</dbReference>
<feature type="compositionally biased region" description="Basic and acidic residues" evidence="3">
    <location>
        <begin position="437"/>
        <end position="447"/>
    </location>
</feature>
<evidence type="ECO:0000259" key="4">
    <source>
        <dbReference type="PROSITE" id="PS51180"/>
    </source>
</evidence>
<keyword evidence="6" id="KW-1185">Reference proteome</keyword>
<dbReference type="Proteomes" id="UP000258309">
    <property type="component" value="Unassembled WGS sequence"/>
</dbReference>
<dbReference type="InterPro" id="IPR037505">
    <property type="entry name" value="pH-resp_palC"/>
</dbReference>
<feature type="domain" description="BRO1" evidence="4">
    <location>
        <begin position="1"/>
        <end position="261"/>
    </location>
</feature>
<dbReference type="STRING" id="5539.A0A3E2H713"/>
<dbReference type="OrthoDB" id="10266451at2759"/>
<evidence type="ECO:0000313" key="6">
    <source>
        <dbReference type="Proteomes" id="UP000258309"/>
    </source>
</evidence>
<dbReference type="OMA" id="PNDKEWM"/>
<dbReference type="GO" id="GO:0005886">
    <property type="term" value="C:plasma membrane"/>
    <property type="evidence" value="ECO:0007669"/>
    <property type="project" value="TreeGrafter"/>
</dbReference>
<feature type="region of interest" description="Disordered" evidence="3">
    <location>
        <begin position="435"/>
        <end position="480"/>
    </location>
</feature>
<sequence length="480" mass="52435">MPFPFTLPTTSTFSFSQCFTSNSHPSLPLLASTQRAVLRTALKKHKRLPPPSQSSNLSSVLQALNNYIPYLLALDSGISGNTIHGEEIDVVLASNPSIEWRATLSDNAVPGRENARVKIQSIEYEIYFVLQTLAYTHTLLARTTLHPLYSSATASPSAEQRTAAIQTATKHLLAAASVHDYLAHRSEAITSSPPSIDICTPTFRALRSLALAEATMLAVLKDDPYPAAVAQDRNQNDKEWMIKAPDIPKVRAHLFARLSLAASEHAAEAAAALEGGEGRGKVDIELKRYVEDLRKTGRGKSCRFFGIDVELGGKTGEAIAWCQAGLSEMRLSAVKEDGGKKGLGFGRLKKEWIEKREDRKVEKDAAWGSDAGRLEEGRVCDMLMAKWNKMNDTINTQSIPPFGPLLRTMPSGREIHSIKTFVPPDLDSHILQTLRAPPDRSDDFEKDSSDEEGAALDPVGAFPGTKGDYLKSGNSSSAYY</sequence>
<feature type="non-terminal residue" evidence="5">
    <location>
        <position position="1"/>
    </location>
</feature>
<gene>
    <name evidence="5" type="ORF">B7463_g7126</name>
</gene>
<dbReference type="GO" id="GO:0071467">
    <property type="term" value="P:cellular response to pH"/>
    <property type="evidence" value="ECO:0007669"/>
    <property type="project" value="InterPro"/>
</dbReference>
<reference evidence="5 6" key="1">
    <citation type="submission" date="2018-05" db="EMBL/GenBank/DDBJ databases">
        <title>Draft genome sequence of Scytalidium lignicola DSM 105466, a ubiquitous saprotrophic fungus.</title>
        <authorList>
            <person name="Buettner E."/>
            <person name="Gebauer A.M."/>
            <person name="Hofrichter M."/>
            <person name="Liers C."/>
            <person name="Kellner H."/>
        </authorList>
    </citation>
    <scope>NUCLEOTIDE SEQUENCE [LARGE SCALE GENOMIC DNA]</scope>
    <source>
        <strain evidence="5 6">DSM 105466</strain>
    </source>
</reference>
<dbReference type="InterPro" id="IPR038499">
    <property type="entry name" value="BRO1_sf"/>
</dbReference>
<dbReference type="CDD" id="cd09245">
    <property type="entry name" value="BRO1_UmRIM23-like"/>
    <property type="match status" value="1"/>
</dbReference>
<dbReference type="PANTHER" id="PTHR40463">
    <property type="entry name" value="PH-RESPONSE REGULATOR PROTEIN PALC"/>
    <property type="match status" value="1"/>
</dbReference>
<feature type="non-terminal residue" evidence="5">
    <location>
        <position position="480"/>
    </location>
</feature>
<proteinExistence type="inferred from homology"/>
<accession>A0A3E2H713</accession>
<evidence type="ECO:0000256" key="2">
    <source>
        <dbReference type="ARBA" id="ARBA00022193"/>
    </source>
</evidence>
<evidence type="ECO:0000256" key="1">
    <source>
        <dbReference type="ARBA" id="ARBA00010997"/>
    </source>
</evidence>
<comment type="similarity">
    <text evidence="1">Belongs to the palC family.</text>
</comment>
<dbReference type="SMART" id="SM01041">
    <property type="entry name" value="BRO1"/>
    <property type="match status" value="1"/>
</dbReference>
<name>A0A3E2H713_SCYLI</name>
<organism evidence="5 6">
    <name type="scientific">Scytalidium lignicola</name>
    <name type="common">Hyphomycete</name>
    <dbReference type="NCBI Taxonomy" id="5539"/>
    <lineage>
        <taxon>Eukaryota</taxon>
        <taxon>Fungi</taxon>
        <taxon>Dikarya</taxon>
        <taxon>Ascomycota</taxon>
        <taxon>Pezizomycotina</taxon>
        <taxon>Leotiomycetes</taxon>
        <taxon>Leotiomycetes incertae sedis</taxon>
        <taxon>Scytalidium</taxon>
    </lineage>
</organism>
<comment type="caution">
    <text evidence="5">The sequence shown here is derived from an EMBL/GenBank/DDBJ whole genome shotgun (WGS) entry which is preliminary data.</text>
</comment>